<evidence type="ECO:0000256" key="1">
    <source>
        <dbReference type="SAM" id="Coils"/>
    </source>
</evidence>
<feature type="compositionally biased region" description="Low complexity" evidence="2">
    <location>
        <begin position="33"/>
        <end position="47"/>
    </location>
</feature>
<feature type="compositionally biased region" description="Basic and acidic residues" evidence="2">
    <location>
        <begin position="1"/>
        <end position="11"/>
    </location>
</feature>
<name>A0AAG5D411_ANOAO</name>
<dbReference type="EnsemblMetazoa" id="ENSAATROPT006161">
    <property type="protein sequence ID" value="ENSAATROPP005610"/>
    <property type="gene ID" value="ENSAATROPG004988"/>
</dbReference>
<feature type="coiled-coil region" evidence="1">
    <location>
        <begin position="633"/>
        <end position="674"/>
    </location>
</feature>
<accession>A0AAG5D411</accession>
<feature type="region of interest" description="Disordered" evidence="2">
    <location>
        <begin position="907"/>
        <end position="931"/>
    </location>
</feature>
<reference evidence="3" key="1">
    <citation type="submission" date="2024-04" db="UniProtKB">
        <authorList>
            <consortium name="EnsemblMetazoa"/>
        </authorList>
    </citation>
    <scope>IDENTIFICATION</scope>
    <source>
        <strain evidence="3">EBRO</strain>
    </source>
</reference>
<feature type="coiled-coil region" evidence="1">
    <location>
        <begin position="795"/>
        <end position="904"/>
    </location>
</feature>
<feature type="region of interest" description="Disordered" evidence="2">
    <location>
        <begin position="1"/>
        <end position="65"/>
    </location>
</feature>
<organism evidence="3 4">
    <name type="scientific">Anopheles atroparvus</name>
    <name type="common">European mosquito</name>
    <dbReference type="NCBI Taxonomy" id="41427"/>
    <lineage>
        <taxon>Eukaryota</taxon>
        <taxon>Metazoa</taxon>
        <taxon>Ecdysozoa</taxon>
        <taxon>Arthropoda</taxon>
        <taxon>Hexapoda</taxon>
        <taxon>Insecta</taxon>
        <taxon>Pterygota</taxon>
        <taxon>Neoptera</taxon>
        <taxon>Endopterygota</taxon>
        <taxon>Diptera</taxon>
        <taxon>Nematocera</taxon>
        <taxon>Culicoidea</taxon>
        <taxon>Culicidae</taxon>
        <taxon>Anophelinae</taxon>
        <taxon>Anopheles</taxon>
    </lineage>
</organism>
<feature type="coiled-coil region" evidence="1">
    <location>
        <begin position="149"/>
        <end position="176"/>
    </location>
</feature>
<evidence type="ECO:0000256" key="2">
    <source>
        <dbReference type="SAM" id="MobiDB-lite"/>
    </source>
</evidence>
<proteinExistence type="predicted"/>
<evidence type="ECO:0000313" key="4">
    <source>
        <dbReference type="Proteomes" id="UP000075880"/>
    </source>
</evidence>
<dbReference type="Proteomes" id="UP000075880">
    <property type="component" value="Unassembled WGS sequence"/>
</dbReference>
<keyword evidence="1" id="KW-0175">Coiled coil</keyword>
<feature type="coiled-coil region" evidence="1">
    <location>
        <begin position="736"/>
        <end position="766"/>
    </location>
</feature>
<feature type="coiled-coil region" evidence="1">
    <location>
        <begin position="354"/>
        <end position="399"/>
    </location>
</feature>
<protein>
    <submittedName>
        <fullName evidence="3">Uncharacterized protein</fullName>
    </submittedName>
</protein>
<dbReference type="AlphaFoldDB" id="A0AAG5D411"/>
<keyword evidence="4" id="KW-1185">Reference proteome</keyword>
<feature type="compositionally biased region" description="Polar residues" evidence="2">
    <location>
        <begin position="56"/>
        <end position="65"/>
    </location>
</feature>
<sequence>MSSLIHDEPDGRIPASPGAEMKPSCSRPGQTWHQLLLHPSPSSSQLSYISEMPTDGGSQPSTPRQTRLGFFREQEESATNYDSGNFSFSEPGAAKENLAPVPGCAGGDLHQRFVQLNTELYQAKTELLAYKYKWNEIRNEIELSWSKKLDKLSDEKNDLQSELEDVRREIDRLKATPGDPNGRELMRIGSELRDITLRLECKEKANEYLKQKIAEQHVEKENLSLRIRNLEQLGCDEHSEMCRVKASERWFREELHRCQNENAKLKASYATLDNLLRKERAARGALIEAVQGEGRQAMEEDNKLFSIIEATNESNERAKEEKVLGTKQLKDEITCLKEAHLRRESTLLENGTFLEKQNKELHDAVRQLRQALDIQQKHAEALAEKEKEALQEISRLREGTQTDAASATLSRYRTEIETLSAQLARECFNKRQIDVSVEKLKAQVKVLSINLATRPCQRSAVEECELATLHQRNRDLQEQCKELAGEKQRLESDLAMCSERAKQHYDQLLENFRTIQSKNLDLELKLGQCVAVVGNDEAAGGEQQGNEMIRRSAETIRHLKKNISELENNVIEQQSEEKGKGKNGKKPKSLCPRHGPLCRQNVSKLAAGANEDDEVRNLHIWLKAIESENHRRLQRYEINNRTLLQKVKEHARERNLAKQRLEELEKEHDKCTTLRCETATARERCLLLEADLATAQQEAGTLRTEKERLIFLVENNCLLTTDGDVWVSLKRAFKELHDLQQVHKENKHLRQQLEANARTIEQLEASVGDWKRAADVQTSDADELHSELTVKTLQLEDSQRTIERLVGENSSLQQSASVAGENDLASKLADLNQLVQIQEIRLEAAHERLKLYEESERMLAASKDTFFSDLHSLQDAILVEKQEKYELEEEVRELRQNMVNAVGNSLQNFHPTDSSNDGSGQHSATIISPDSRSLELSPASLDIDQLRALVEESSRKRFSLQPLHECVSSLKLEINHLNSVLQLGDYPAQQQQHQQLRFPLSLLDELNDATNGHYGSR</sequence>
<feature type="region of interest" description="Disordered" evidence="2">
    <location>
        <begin position="571"/>
        <end position="595"/>
    </location>
</feature>
<feature type="coiled-coil region" evidence="1">
    <location>
        <begin position="466"/>
        <end position="500"/>
    </location>
</feature>
<evidence type="ECO:0000313" key="3">
    <source>
        <dbReference type="EnsemblMetazoa" id="ENSAATROPP005610"/>
    </source>
</evidence>